<feature type="compositionally biased region" description="Low complexity" evidence="1">
    <location>
        <begin position="144"/>
        <end position="153"/>
    </location>
</feature>
<keyword evidence="2" id="KW-1185">Reference proteome</keyword>
<accession>A0A6P5A5D0</accession>
<evidence type="ECO:0000256" key="1">
    <source>
        <dbReference type="SAM" id="MobiDB-lite"/>
    </source>
</evidence>
<proteinExistence type="predicted"/>
<dbReference type="AlphaFoldDB" id="A0A6P5A5D0"/>
<feature type="compositionally biased region" description="Gly residues" evidence="1">
    <location>
        <begin position="259"/>
        <end position="274"/>
    </location>
</feature>
<gene>
    <name evidence="3" type="primary">LOC109480623</name>
</gene>
<dbReference type="OrthoDB" id="10675382at2759"/>
<protein>
    <submittedName>
        <fullName evidence="3">Uncharacterized protein LOC109480623</fullName>
    </submittedName>
</protein>
<sequence>MVQGVQRSPSTDELASEPESQEQNHQELFNTPDSGPPGLLHVQGEENPRLTSFEDPDDAHLYLSQEEELRVPDVRYRFRDEQPHGLYNNFLPPPPEATESDVASRPTDTHRPGPTPHNTSLKQAVGRSEGRVLERSLSALTFQRGRSTTLSSRGRPKKKNQSADRAYTARCYSCPPVCFVQPYKDQEEGPASSNSLSSDCNPHVQGDNRQVAGTCQQNNCQGLTGFREKYKNSLCCTEKRGGVSGGPPRGLQPQEARGDGAGKTTGHPGPEGGD</sequence>
<dbReference type="KEGG" id="bbel:109480623"/>
<organism evidence="2 3">
    <name type="scientific">Branchiostoma belcheri</name>
    <name type="common">Amphioxus</name>
    <dbReference type="NCBI Taxonomy" id="7741"/>
    <lineage>
        <taxon>Eukaryota</taxon>
        <taxon>Metazoa</taxon>
        <taxon>Chordata</taxon>
        <taxon>Cephalochordata</taxon>
        <taxon>Leptocardii</taxon>
        <taxon>Amphioxiformes</taxon>
        <taxon>Branchiostomatidae</taxon>
        <taxon>Branchiostoma</taxon>
    </lineage>
</organism>
<dbReference type="RefSeq" id="XP_019638412.1">
    <property type="nucleotide sequence ID" value="XM_019782853.1"/>
</dbReference>
<feature type="compositionally biased region" description="Polar residues" evidence="1">
    <location>
        <begin position="1"/>
        <end position="13"/>
    </location>
</feature>
<feature type="compositionally biased region" description="Basic and acidic residues" evidence="1">
    <location>
        <begin position="67"/>
        <end position="83"/>
    </location>
</feature>
<dbReference type="GeneID" id="109480623"/>
<reference evidence="3" key="1">
    <citation type="submission" date="2025-08" db="UniProtKB">
        <authorList>
            <consortium name="RefSeq"/>
        </authorList>
    </citation>
    <scope>IDENTIFICATION</scope>
    <source>
        <tissue evidence="3">Gonad</tissue>
    </source>
</reference>
<name>A0A6P5A5D0_BRABE</name>
<dbReference type="Proteomes" id="UP000515135">
    <property type="component" value="Unplaced"/>
</dbReference>
<evidence type="ECO:0000313" key="3">
    <source>
        <dbReference type="RefSeq" id="XP_019638412.1"/>
    </source>
</evidence>
<feature type="region of interest" description="Disordered" evidence="1">
    <location>
        <begin position="1"/>
        <end position="165"/>
    </location>
</feature>
<feature type="compositionally biased region" description="Polar residues" evidence="1">
    <location>
        <begin position="21"/>
        <end position="33"/>
    </location>
</feature>
<evidence type="ECO:0000313" key="2">
    <source>
        <dbReference type="Proteomes" id="UP000515135"/>
    </source>
</evidence>
<feature type="region of interest" description="Disordered" evidence="1">
    <location>
        <begin position="185"/>
        <end position="205"/>
    </location>
</feature>
<feature type="region of interest" description="Disordered" evidence="1">
    <location>
        <begin position="239"/>
        <end position="274"/>
    </location>
</feature>
<feature type="compositionally biased region" description="Polar residues" evidence="1">
    <location>
        <begin position="191"/>
        <end position="200"/>
    </location>
</feature>